<dbReference type="EMBL" id="RCVM01000004">
    <property type="protein sequence ID" value="RLY04156.1"/>
    <property type="molecule type" value="Genomic_DNA"/>
</dbReference>
<dbReference type="Proteomes" id="UP000279194">
    <property type="component" value="Unassembled WGS sequence"/>
</dbReference>
<dbReference type="InterPro" id="IPR015231">
    <property type="entry name" value="DUF1934"/>
</dbReference>
<comment type="caution">
    <text evidence="1">The sequence shown here is derived from an EMBL/GenBank/DDBJ whole genome shotgun (WGS) entry which is preliminary data.</text>
</comment>
<reference evidence="1 2" key="1">
    <citation type="submission" date="2018-10" db="EMBL/GenBank/DDBJ databases">
        <title>Streptococcus hillyeri sp. nov., isolated from equine tracheal sample.</title>
        <authorList>
            <person name="Macfadyen A.C."/>
            <person name="Waller A."/>
            <person name="Paterson G.K."/>
        </authorList>
    </citation>
    <scope>NUCLEOTIDE SEQUENCE [LARGE SCALE GENOMIC DNA]</scope>
    <source>
        <strain evidence="1 2">28462</strain>
    </source>
</reference>
<accession>A0A3L9DRT0</accession>
<gene>
    <name evidence="1" type="ORF">EAF07_03545</name>
</gene>
<proteinExistence type="predicted"/>
<dbReference type="OrthoDB" id="2233368at2"/>
<protein>
    <submittedName>
        <fullName evidence="1">DUF1934 domain-containing protein</fullName>
    </submittedName>
</protein>
<name>A0A3L9DRT0_9STRE</name>
<keyword evidence="2" id="KW-1185">Reference proteome</keyword>
<dbReference type="RefSeq" id="WP_121834913.1">
    <property type="nucleotide sequence ID" value="NZ_CP163513.1"/>
</dbReference>
<dbReference type="SUPFAM" id="SSF50814">
    <property type="entry name" value="Lipocalins"/>
    <property type="match status" value="1"/>
</dbReference>
<evidence type="ECO:0000313" key="2">
    <source>
        <dbReference type="Proteomes" id="UP000279194"/>
    </source>
</evidence>
<sequence>MKITIKNKIQMGSETELIHEEHQGELTIKGDYHYLVYQNEEAEKVVLKFKLDELLMTRFSKPQSLMRFVANELALCSIPTPMGTQKMVTKTHHFELSQDVLTLSYELLPHAESEDALATYQISISWL</sequence>
<dbReference type="AlphaFoldDB" id="A0A3L9DRT0"/>
<dbReference type="Gene3D" id="2.40.128.20">
    <property type="match status" value="1"/>
</dbReference>
<organism evidence="1 2">
    <name type="scientific">Streptococcus hillyeri</name>
    <dbReference type="NCBI Taxonomy" id="2282420"/>
    <lineage>
        <taxon>Bacteria</taxon>
        <taxon>Bacillati</taxon>
        <taxon>Bacillota</taxon>
        <taxon>Bacilli</taxon>
        <taxon>Lactobacillales</taxon>
        <taxon>Streptococcaceae</taxon>
        <taxon>Streptococcus</taxon>
    </lineage>
</organism>
<dbReference type="Pfam" id="PF09148">
    <property type="entry name" value="DUF1934"/>
    <property type="match status" value="1"/>
</dbReference>
<evidence type="ECO:0000313" key="1">
    <source>
        <dbReference type="EMBL" id="RLY04156.1"/>
    </source>
</evidence>
<dbReference type="InterPro" id="IPR012674">
    <property type="entry name" value="Calycin"/>
</dbReference>